<sequence>MTGIAETAIVPVGEPETGEETPVSSVMATRVRSVVAGDVRVVRTSADPAGMVIPAGSATENDALAVTAIAGRAATGIHVPVVTAITVRAGVASRVPAERAVSSPVEAETRSRVEMVIRAGSAGAVVVSIPIAVAVNVSTMAPTFGRCAMPSRRRSCRMTASPKSLTWWPVSS</sequence>
<reference evidence="1" key="2">
    <citation type="submission" date="2021-04" db="EMBL/GenBank/DDBJ databases">
        <authorList>
            <person name="Gilroy R."/>
        </authorList>
    </citation>
    <scope>NUCLEOTIDE SEQUENCE</scope>
    <source>
        <strain evidence="1">ChiGjej1B1-98</strain>
    </source>
</reference>
<reference evidence="1" key="1">
    <citation type="journal article" date="2021" name="PeerJ">
        <title>Extensive microbial diversity within the chicken gut microbiome revealed by metagenomics and culture.</title>
        <authorList>
            <person name="Gilroy R."/>
            <person name="Ravi A."/>
            <person name="Getino M."/>
            <person name="Pursley I."/>
            <person name="Horton D.L."/>
            <person name="Alikhan N.F."/>
            <person name="Baker D."/>
            <person name="Gharbi K."/>
            <person name="Hall N."/>
            <person name="Watson M."/>
            <person name="Adriaenssens E.M."/>
            <person name="Foster-Nyarko E."/>
            <person name="Jarju S."/>
            <person name="Secka A."/>
            <person name="Antonio M."/>
            <person name="Oren A."/>
            <person name="Chaudhuri R.R."/>
            <person name="La Ragione R."/>
            <person name="Hildebrand F."/>
            <person name="Pallen M.J."/>
        </authorList>
    </citation>
    <scope>NUCLEOTIDE SEQUENCE</scope>
    <source>
        <strain evidence="1">ChiGjej1B1-98</strain>
    </source>
</reference>
<accession>A0A9D2CB39</accession>
<protein>
    <submittedName>
        <fullName evidence="1">Uncharacterized protein</fullName>
    </submittedName>
</protein>
<dbReference type="AlphaFoldDB" id="A0A9D2CB39"/>
<dbReference type="Proteomes" id="UP000824005">
    <property type="component" value="Unassembled WGS sequence"/>
</dbReference>
<gene>
    <name evidence="1" type="ORF">H9830_14360</name>
</gene>
<evidence type="ECO:0000313" key="1">
    <source>
        <dbReference type="EMBL" id="HIY67443.1"/>
    </source>
</evidence>
<evidence type="ECO:0000313" key="2">
    <source>
        <dbReference type="Proteomes" id="UP000824005"/>
    </source>
</evidence>
<comment type="caution">
    <text evidence="1">The sequence shown here is derived from an EMBL/GenBank/DDBJ whole genome shotgun (WGS) entry which is preliminary data.</text>
</comment>
<dbReference type="EMBL" id="DXDC01000436">
    <property type="protein sequence ID" value="HIY67443.1"/>
    <property type="molecule type" value="Genomic_DNA"/>
</dbReference>
<organism evidence="1 2">
    <name type="scientific">Candidatus Agrococcus pullicola</name>
    <dbReference type="NCBI Taxonomy" id="2838429"/>
    <lineage>
        <taxon>Bacteria</taxon>
        <taxon>Bacillati</taxon>
        <taxon>Actinomycetota</taxon>
        <taxon>Actinomycetes</taxon>
        <taxon>Micrococcales</taxon>
        <taxon>Microbacteriaceae</taxon>
        <taxon>Agrococcus</taxon>
    </lineage>
</organism>
<proteinExistence type="predicted"/>
<name>A0A9D2CB39_9MICO</name>